<protein>
    <submittedName>
        <fullName evidence="1">SEC-C domain-containing protein</fullName>
    </submittedName>
</protein>
<dbReference type="EMBL" id="CP059894">
    <property type="protein sequence ID" value="QNJ94846.1"/>
    <property type="molecule type" value="Genomic_DNA"/>
</dbReference>
<organism evidence="1 2">
    <name type="scientific">Mycolicibacterium fluoranthenivorans</name>
    <dbReference type="NCBI Taxonomy" id="258505"/>
    <lineage>
        <taxon>Bacteria</taxon>
        <taxon>Bacillati</taxon>
        <taxon>Actinomycetota</taxon>
        <taxon>Actinomycetes</taxon>
        <taxon>Mycobacteriales</taxon>
        <taxon>Mycobacteriaceae</taxon>
        <taxon>Mycolicibacterium</taxon>
    </lineage>
</organism>
<proteinExistence type="predicted"/>
<reference evidence="1 2" key="1">
    <citation type="submission" date="2020-07" db="EMBL/GenBank/DDBJ databases">
        <title>Draft genome sequence of four isobutane-metabolizing strains capable of cometabolically degrading diverse ether contaminants.</title>
        <authorList>
            <person name="Chen W."/>
            <person name="Faulkner N."/>
            <person name="Smith C."/>
            <person name="Hyman M."/>
        </authorList>
    </citation>
    <scope>NUCLEOTIDE SEQUENCE [LARGE SCALE GENOMIC DNA]</scope>
    <source>
        <strain evidence="1 2">2A</strain>
    </source>
</reference>
<dbReference type="Proteomes" id="UP000515498">
    <property type="component" value="Chromosome"/>
</dbReference>
<dbReference type="KEGG" id="mflu:HZU40_11685"/>
<sequence>MDPLAPLGRNEVCWCGSGVKYKRCHGNHRPGSQPAAPLPPDLEGSVFLSPTVNMAGDAITVPERGAPFRIAETELAARAVEYTNWDSHLIEVAASAGQVLSPPDFGRLRIEVLSRLTSLSTDDSELSDEVKHGILLLAAQSIRTVSALAQKTPKPSMLWNQELDPVSFLGRTLLLADHVVMPDRVFEALLGGPQNRSLQRAAENELKLDRLLSAGLVIPVPIGPAMALSGAASIELTNRDLEEDSLVSWVRDQLILEGPTAREALFVRAKDDLSKHADKFWLYSHIDRESLSANDGRFTTRMLQPYDPRHDYNPWIRQVSDSAISFYVQRTAGRLVTADVYGSDYVSASMFEARLLNRRRRGAGSTAAQAAMWADVPQLPNLSAPDLAKVIQNEEAVDDLRRLVRASLVTARTPGEQSDALTALAHQLEATSHRLEKSSISDRWWQMAAPGGLGVGGLVIGSVSGGLPAVLGATLGVLGGVAPYLGARANARRDAAHLFLTARRNARQKKPARHR</sequence>
<name>A0A7G8PKI0_9MYCO</name>
<dbReference type="RefSeq" id="WP_187098445.1">
    <property type="nucleotide sequence ID" value="NZ_CP059894.1"/>
</dbReference>
<dbReference type="AlphaFoldDB" id="A0A7G8PKI0"/>
<gene>
    <name evidence="1" type="ORF">HZU40_11685</name>
</gene>
<dbReference type="SUPFAM" id="SSF103642">
    <property type="entry name" value="Sec-C motif"/>
    <property type="match status" value="1"/>
</dbReference>
<dbReference type="Gene3D" id="3.10.450.50">
    <property type="match status" value="1"/>
</dbReference>
<dbReference type="Pfam" id="PF02810">
    <property type="entry name" value="SEC-C"/>
    <property type="match status" value="1"/>
</dbReference>
<dbReference type="InterPro" id="IPR004027">
    <property type="entry name" value="SEC_C_motif"/>
</dbReference>
<accession>A0A7G8PKI0</accession>
<evidence type="ECO:0000313" key="2">
    <source>
        <dbReference type="Proteomes" id="UP000515498"/>
    </source>
</evidence>
<evidence type="ECO:0000313" key="1">
    <source>
        <dbReference type="EMBL" id="QNJ94846.1"/>
    </source>
</evidence>